<evidence type="ECO:0000259" key="4">
    <source>
        <dbReference type="PROSITE" id="PS50887"/>
    </source>
</evidence>
<sequence length="279" mass="31373">MKTLAILLYSLSLILQIGASYQSFRLINIVNKYKITCIALSAALTIMIGRRVVPLINVYEYSVYDIKDAFLSVPISLLLFIGVFGIKSALSEVRKENSALEVLNATDSLTLALTKKETYVRLKREISRGQRSLHPLAFLMLDIDHFKRINDQYGHMVGDTVLKNLSLFCQHKLRDIDVFGRFGGEEFLIACPETDAKAALEIAERLREAISKNYFAIVNGKEITLTVSIGISNFDPKQVNHDSLDLAMDLYIDYSDKAMYCAKNAGRNQVKLFDEGMIA</sequence>
<comment type="catalytic activity">
    <reaction evidence="2">
        <text>2 GTP = 3',3'-c-di-GMP + 2 diphosphate</text>
        <dbReference type="Rhea" id="RHEA:24898"/>
        <dbReference type="ChEBI" id="CHEBI:33019"/>
        <dbReference type="ChEBI" id="CHEBI:37565"/>
        <dbReference type="ChEBI" id="CHEBI:58805"/>
        <dbReference type="EC" id="2.7.7.65"/>
    </reaction>
</comment>
<feature type="transmembrane region" description="Helical" evidence="3">
    <location>
        <begin position="69"/>
        <end position="90"/>
    </location>
</feature>
<keyword evidence="3" id="KW-0472">Membrane</keyword>
<protein>
    <recommendedName>
        <fullName evidence="1">diguanylate cyclase</fullName>
        <ecNumber evidence="1">2.7.7.65</ecNumber>
    </recommendedName>
</protein>
<reference evidence="5 6" key="1">
    <citation type="submission" date="2017-06" db="EMBL/GenBank/DDBJ databases">
        <title>Reclassification of a Polynucleobacter cosmopolitanus strain isolated from tropical Lake Victoria as Polynucleobacter victoriensis comb. nov.</title>
        <authorList>
            <person name="Hahn M.W."/>
        </authorList>
    </citation>
    <scope>NUCLEOTIDE SEQUENCE [LARGE SCALE GENOMIC DNA]</scope>
    <source>
        <strain evidence="5 6">MWH-MoIso2</strain>
    </source>
</reference>
<comment type="caution">
    <text evidence="5">The sequence shown here is derived from an EMBL/GenBank/DDBJ whole genome shotgun (WGS) entry which is preliminary data.</text>
</comment>
<dbReference type="EMBL" id="NJGG01000002">
    <property type="protein sequence ID" value="OXL15025.1"/>
    <property type="molecule type" value="Genomic_DNA"/>
</dbReference>
<dbReference type="InterPro" id="IPR050469">
    <property type="entry name" value="Diguanylate_Cyclase"/>
</dbReference>
<dbReference type="NCBIfam" id="TIGR00254">
    <property type="entry name" value="GGDEF"/>
    <property type="match status" value="1"/>
</dbReference>
<dbReference type="EC" id="2.7.7.65" evidence="1"/>
<dbReference type="PROSITE" id="PS50887">
    <property type="entry name" value="GGDEF"/>
    <property type="match status" value="1"/>
</dbReference>
<name>A0A229FSQ5_9BURK</name>
<dbReference type="Gene3D" id="3.30.70.270">
    <property type="match status" value="1"/>
</dbReference>
<evidence type="ECO:0000256" key="2">
    <source>
        <dbReference type="ARBA" id="ARBA00034247"/>
    </source>
</evidence>
<keyword evidence="3" id="KW-0812">Transmembrane</keyword>
<evidence type="ECO:0000256" key="1">
    <source>
        <dbReference type="ARBA" id="ARBA00012528"/>
    </source>
</evidence>
<dbReference type="SUPFAM" id="SSF55073">
    <property type="entry name" value="Nucleotide cyclase"/>
    <property type="match status" value="1"/>
</dbReference>
<proteinExistence type="predicted"/>
<dbReference type="FunFam" id="3.30.70.270:FF:000001">
    <property type="entry name" value="Diguanylate cyclase domain protein"/>
    <property type="match status" value="1"/>
</dbReference>
<dbReference type="AlphaFoldDB" id="A0A229FSQ5"/>
<evidence type="ECO:0000313" key="6">
    <source>
        <dbReference type="Proteomes" id="UP000215188"/>
    </source>
</evidence>
<feature type="domain" description="GGDEF" evidence="4">
    <location>
        <begin position="134"/>
        <end position="275"/>
    </location>
</feature>
<dbReference type="Proteomes" id="UP000215188">
    <property type="component" value="Unassembled WGS sequence"/>
</dbReference>
<dbReference type="PANTHER" id="PTHR45138">
    <property type="entry name" value="REGULATORY COMPONENTS OF SENSORY TRANSDUCTION SYSTEM"/>
    <property type="match status" value="1"/>
</dbReference>
<dbReference type="GO" id="GO:0052621">
    <property type="term" value="F:diguanylate cyclase activity"/>
    <property type="evidence" value="ECO:0007669"/>
    <property type="project" value="UniProtKB-EC"/>
</dbReference>
<dbReference type="InterPro" id="IPR000160">
    <property type="entry name" value="GGDEF_dom"/>
</dbReference>
<dbReference type="InterPro" id="IPR043128">
    <property type="entry name" value="Rev_trsase/Diguanyl_cyclase"/>
</dbReference>
<evidence type="ECO:0000256" key="3">
    <source>
        <dbReference type="SAM" id="Phobius"/>
    </source>
</evidence>
<dbReference type="InterPro" id="IPR029787">
    <property type="entry name" value="Nucleotide_cyclase"/>
</dbReference>
<dbReference type="CDD" id="cd01949">
    <property type="entry name" value="GGDEF"/>
    <property type="match status" value="1"/>
</dbReference>
<dbReference type="SMART" id="SM00267">
    <property type="entry name" value="GGDEF"/>
    <property type="match status" value="1"/>
</dbReference>
<accession>A0A229FSQ5</accession>
<gene>
    <name evidence="5" type="ORF">AOC33_06850</name>
</gene>
<organism evidence="5 6">
    <name type="scientific">Polynucleobacter cosmopolitanus</name>
    <dbReference type="NCBI Taxonomy" id="351345"/>
    <lineage>
        <taxon>Bacteria</taxon>
        <taxon>Pseudomonadati</taxon>
        <taxon>Pseudomonadota</taxon>
        <taxon>Betaproteobacteria</taxon>
        <taxon>Burkholderiales</taxon>
        <taxon>Burkholderiaceae</taxon>
        <taxon>Polynucleobacter</taxon>
    </lineage>
</organism>
<keyword evidence="6" id="KW-1185">Reference proteome</keyword>
<feature type="transmembrane region" description="Helical" evidence="3">
    <location>
        <begin position="30"/>
        <end position="48"/>
    </location>
</feature>
<evidence type="ECO:0000313" key="5">
    <source>
        <dbReference type="EMBL" id="OXL15025.1"/>
    </source>
</evidence>
<dbReference type="Pfam" id="PF00990">
    <property type="entry name" value="GGDEF"/>
    <property type="match status" value="1"/>
</dbReference>
<dbReference type="PANTHER" id="PTHR45138:SF9">
    <property type="entry name" value="DIGUANYLATE CYCLASE DGCM-RELATED"/>
    <property type="match status" value="1"/>
</dbReference>
<keyword evidence="3" id="KW-1133">Transmembrane helix</keyword>